<dbReference type="SUPFAM" id="SSF50891">
    <property type="entry name" value="Cyclophilin-like"/>
    <property type="match status" value="1"/>
</dbReference>
<name>A0A0F9TTD1_9ZZZZ</name>
<reference evidence="1" key="1">
    <citation type="journal article" date="2015" name="Nature">
        <title>Complex archaea that bridge the gap between prokaryotes and eukaryotes.</title>
        <authorList>
            <person name="Spang A."/>
            <person name="Saw J.H."/>
            <person name="Jorgensen S.L."/>
            <person name="Zaremba-Niedzwiedzka K."/>
            <person name="Martijn J."/>
            <person name="Lind A.E."/>
            <person name="van Eijk R."/>
            <person name="Schleper C."/>
            <person name="Guy L."/>
            <person name="Ettema T.J."/>
        </authorList>
    </citation>
    <scope>NUCLEOTIDE SEQUENCE</scope>
</reference>
<accession>A0A0F9TTD1</accession>
<gene>
    <name evidence="1" type="ORF">LCGC14_0290790</name>
</gene>
<evidence type="ECO:0008006" key="2">
    <source>
        <dbReference type="Google" id="ProtNLM"/>
    </source>
</evidence>
<proteinExistence type="predicted"/>
<sequence length="130" mass="14518">MNSDAGLVPITIELFSIGQINGHIIRYIAPHSADAIIDKIPFVLRGRFNFGPKKYWTLLGLGIHKGPNSKSRKHVERGDIVYNPKTDELIIVIENVEMPNKVNLIGKVSSNLELLLEAKNGLNTKILKKH</sequence>
<dbReference type="InterPro" id="IPR029000">
    <property type="entry name" value="Cyclophilin-like_dom_sf"/>
</dbReference>
<evidence type="ECO:0000313" key="1">
    <source>
        <dbReference type="EMBL" id="KKN84265.1"/>
    </source>
</evidence>
<comment type="caution">
    <text evidence="1">The sequence shown here is derived from an EMBL/GenBank/DDBJ whole genome shotgun (WGS) entry which is preliminary data.</text>
</comment>
<dbReference type="Gene3D" id="2.40.100.20">
    <property type="match status" value="1"/>
</dbReference>
<dbReference type="EMBL" id="LAZR01000173">
    <property type="protein sequence ID" value="KKN84265.1"/>
    <property type="molecule type" value="Genomic_DNA"/>
</dbReference>
<organism evidence="1">
    <name type="scientific">marine sediment metagenome</name>
    <dbReference type="NCBI Taxonomy" id="412755"/>
    <lineage>
        <taxon>unclassified sequences</taxon>
        <taxon>metagenomes</taxon>
        <taxon>ecological metagenomes</taxon>
    </lineage>
</organism>
<protein>
    <recommendedName>
        <fullName evidence="2">Cyclophilin TM1367-like domain-containing protein</fullName>
    </recommendedName>
</protein>
<dbReference type="AlphaFoldDB" id="A0A0F9TTD1"/>